<dbReference type="Pfam" id="PF00746">
    <property type="entry name" value="Gram_pos_anchor"/>
    <property type="match status" value="1"/>
</dbReference>
<dbReference type="NCBIfam" id="TIGR01167">
    <property type="entry name" value="LPXTG_anchor"/>
    <property type="match status" value="1"/>
</dbReference>
<evidence type="ECO:0000313" key="8">
    <source>
        <dbReference type="EMBL" id="QIM16797.1"/>
    </source>
</evidence>
<sequence>MLLATIVAAGLLLVPAVPSQAAGHGPGFVINGVFVGSYITSTNGSNAYCIEPDGANPGAEVPAQQIQSLRGYLMQSTGHWVAPYVDTEGIRRINYIISTYGGVGPGSGWQSEQAAAVALSIWAIRGVEDAVVADWVAALRARAPQHVRALVDRFITEAYERALPAVVEAPPAPELIWMDAATATLTLPAGYEVARIESGGQFVTASDPDASYGDGNRTIAFKNEASHTVTLERIPEEGSARTEPVVVSANWSREATGWPSWLWGFQPAASDTDQLLIAAAKPETISDSGVWRTDSVAELPSPFKPVVRTSVLEAKLRPGDPYIDRVEFGLAEGSSPWPRFLKDGEWKFRTVRGVGTLYGPFTEPPVQSEALPMDQELPIVGTALIDADRGPGSYEARIEAETDPSSGYYTWVWNISVAEQGPEILTGDAAEWHLDPEYVFQDSFGIPEETHVRPMSLTISTALAAHDLVPGETTHDVINVETGPGTWLTQQGLPVPVVLRATVYRTDGNPVRAPKAPAGAEVISVRTITARAPGEQTPVEVTAPSDGRGGLTVQVCVVAEDQEETVREIVEEGCDDWGIPEESARLRLPESNEEPAPPTPSVVELPKTGEASLMGSGIGGLLLLASAGTMFWVRRCAEKRPVWPAEVRESGEA</sequence>
<evidence type="ECO:0000313" key="9">
    <source>
        <dbReference type="Proteomes" id="UP000501387"/>
    </source>
</evidence>
<feature type="signal peptide" evidence="6">
    <location>
        <begin position="1"/>
        <end position="21"/>
    </location>
</feature>
<keyword evidence="5" id="KW-0812">Transmembrane</keyword>
<evidence type="ECO:0000256" key="6">
    <source>
        <dbReference type="SAM" id="SignalP"/>
    </source>
</evidence>
<dbReference type="AlphaFoldDB" id="A0A6G8FK98"/>
<keyword evidence="1" id="KW-0134">Cell wall</keyword>
<evidence type="ECO:0000256" key="2">
    <source>
        <dbReference type="ARBA" id="ARBA00022525"/>
    </source>
</evidence>
<feature type="chain" id="PRO_5026215879" evidence="6">
    <location>
        <begin position="22"/>
        <end position="653"/>
    </location>
</feature>
<name>A0A6G8FK98_9MICO</name>
<evidence type="ECO:0000259" key="7">
    <source>
        <dbReference type="Pfam" id="PF00746"/>
    </source>
</evidence>
<dbReference type="RefSeq" id="WP_166324221.1">
    <property type="nucleotide sequence ID" value="NZ_CP049934.1"/>
</dbReference>
<proteinExistence type="predicted"/>
<gene>
    <name evidence="8" type="ORF">G7067_10925</name>
</gene>
<keyword evidence="5" id="KW-1133">Transmembrane helix</keyword>
<feature type="transmembrane region" description="Helical" evidence="5">
    <location>
        <begin position="613"/>
        <end position="633"/>
    </location>
</feature>
<reference evidence="8 9" key="1">
    <citation type="submission" date="2020-03" db="EMBL/GenBank/DDBJ databases">
        <title>Leucobacter sp. nov., isolated from beetles.</title>
        <authorList>
            <person name="Hyun D.-W."/>
            <person name="Bae J.-W."/>
        </authorList>
    </citation>
    <scope>NUCLEOTIDE SEQUENCE [LARGE SCALE GENOMIC DNA]</scope>
    <source>
        <strain evidence="8 9">HDW9B</strain>
    </source>
</reference>
<keyword evidence="2" id="KW-0964">Secreted</keyword>
<evidence type="ECO:0000256" key="4">
    <source>
        <dbReference type="ARBA" id="ARBA00023088"/>
    </source>
</evidence>
<dbReference type="InterPro" id="IPR019931">
    <property type="entry name" value="LPXTG_anchor"/>
</dbReference>
<accession>A0A6G8FK98</accession>
<feature type="domain" description="Gram-positive cocci surface proteins LPxTG" evidence="7">
    <location>
        <begin position="598"/>
        <end position="636"/>
    </location>
</feature>
<dbReference type="KEGG" id="lins:G7067_10925"/>
<keyword evidence="4" id="KW-0572">Peptidoglycan-anchor</keyword>
<evidence type="ECO:0000256" key="5">
    <source>
        <dbReference type="SAM" id="Phobius"/>
    </source>
</evidence>
<keyword evidence="9" id="KW-1185">Reference proteome</keyword>
<evidence type="ECO:0000256" key="3">
    <source>
        <dbReference type="ARBA" id="ARBA00022729"/>
    </source>
</evidence>
<keyword evidence="5" id="KW-0472">Membrane</keyword>
<organism evidence="8 9">
    <name type="scientific">Leucobacter insecticola</name>
    <dbReference type="NCBI Taxonomy" id="2714934"/>
    <lineage>
        <taxon>Bacteria</taxon>
        <taxon>Bacillati</taxon>
        <taxon>Actinomycetota</taxon>
        <taxon>Actinomycetes</taxon>
        <taxon>Micrococcales</taxon>
        <taxon>Microbacteriaceae</taxon>
        <taxon>Leucobacter</taxon>
    </lineage>
</organism>
<evidence type="ECO:0000256" key="1">
    <source>
        <dbReference type="ARBA" id="ARBA00022512"/>
    </source>
</evidence>
<dbReference type="Proteomes" id="UP000501387">
    <property type="component" value="Chromosome"/>
</dbReference>
<keyword evidence="3 6" id="KW-0732">Signal</keyword>
<protein>
    <submittedName>
        <fullName evidence="8">LPXTG cell wall anchor domain-containing protein</fullName>
    </submittedName>
</protein>
<dbReference type="EMBL" id="CP049934">
    <property type="protein sequence ID" value="QIM16797.1"/>
    <property type="molecule type" value="Genomic_DNA"/>
</dbReference>